<sequence length="175" mass="19402">MLYVFLVPAYHFMLQRMSRFASLIASVLFTAMCCGGCRSTDSTTQASATTPTNARPPAPLDNTRWVLTKLGQQPVRTPDGSREQYLLLRQSESRVEGFAGCNTIFGQYQTPTTGELVFANMGATRMACPRLPEETRFLAALTATRSYRVVADTLRLYDAATTDQPVATFHAVYLR</sequence>
<keyword evidence="2" id="KW-0732">Signal</keyword>
<evidence type="ECO:0000256" key="2">
    <source>
        <dbReference type="SAM" id="SignalP"/>
    </source>
</evidence>
<feature type="signal peptide" evidence="2">
    <location>
        <begin position="1"/>
        <end position="21"/>
    </location>
</feature>
<protein>
    <submittedName>
        <fullName evidence="4">META domain-containing protein</fullName>
    </submittedName>
</protein>
<feature type="region of interest" description="Disordered" evidence="1">
    <location>
        <begin position="41"/>
        <end position="61"/>
    </location>
</feature>
<proteinExistence type="predicted"/>
<feature type="chain" id="PRO_5041672462" evidence="2">
    <location>
        <begin position="22"/>
        <end position="175"/>
    </location>
</feature>
<dbReference type="PANTHER" id="PTHR35535">
    <property type="entry name" value="HEAT SHOCK PROTEIN HSLJ"/>
    <property type="match status" value="1"/>
</dbReference>
<evidence type="ECO:0000313" key="5">
    <source>
        <dbReference type="Proteomes" id="UP000326380"/>
    </source>
</evidence>
<dbReference type="PANTHER" id="PTHR35535:SF1">
    <property type="entry name" value="HEAT SHOCK PROTEIN HSLJ"/>
    <property type="match status" value="1"/>
</dbReference>
<keyword evidence="5" id="KW-1185">Reference proteome</keyword>
<evidence type="ECO:0000313" key="4">
    <source>
        <dbReference type="EMBL" id="KAA9339406.1"/>
    </source>
</evidence>
<name>A0AA88FJQ0_9BACT</name>
<feature type="compositionally biased region" description="Low complexity" evidence="1">
    <location>
        <begin position="41"/>
        <end position="53"/>
    </location>
</feature>
<feature type="domain" description="DUF306" evidence="3">
    <location>
        <begin position="58"/>
        <end position="161"/>
    </location>
</feature>
<gene>
    <name evidence="4" type="ORF">F0P96_01950</name>
</gene>
<comment type="caution">
    <text evidence="4">The sequence shown here is derived from an EMBL/GenBank/DDBJ whole genome shotgun (WGS) entry which is preliminary data.</text>
</comment>
<dbReference type="EMBL" id="VTWU01000001">
    <property type="protein sequence ID" value="KAA9339406.1"/>
    <property type="molecule type" value="Genomic_DNA"/>
</dbReference>
<evidence type="ECO:0000259" key="3">
    <source>
        <dbReference type="Pfam" id="PF03724"/>
    </source>
</evidence>
<dbReference type="Pfam" id="PF03724">
    <property type="entry name" value="META"/>
    <property type="match status" value="1"/>
</dbReference>
<dbReference type="Proteomes" id="UP000326380">
    <property type="component" value="Unassembled WGS sequence"/>
</dbReference>
<evidence type="ECO:0000256" key="1">
    <source>
        <dbReference type="SAM" id="MobiDB-lite"/>
    </source>
</evidence>
<dbReference type="InterPro" id="IPR038670">
    <property type="entry name" value="HslJ-like_sf"/>
</dbReference>
<accession>A0AA88FJQ0</accession>
<organism evidence="4 5">
    <name type="scientific">Hymenobacter busanensis</name>
    <dbReference type="NCBI Taxonomy" id="2607656"/>
    <lineage>
        <taxon>Bacteria</taxon>
        <taxon>Pseudomonadati</taxon>
        <taxon>Bacteroidota</taxon>
        <taxon>Cytophagia</taxon>
        <taxon>Cytophagales</taxon>
        <taxon>Hymenobacteraceae</taxon>
        <taxon>Hymenobacter</taxon>
    </lineage>
</organism>
<dbReference type="InterPro" id="IPR005184">
    <property type="entry name" value="DUF306_Meta_HslJ"/>
</dbReference>
<dbReference type="AlphaFoldDB" id="A0AA88FJQ0"/>
<dbReference type="InterPro" id="IPR053147">
    <property type="entry name" value="Hsp_HslJ-like"/>
</dbReference>
<dbReference type="Gene3D" id="2.40.128.270">
    <property type="match status" value="1"/>
</dbReference>
<reference evidence="4 5" key="1">
    <citation type="submission" date="2019-09" db="EMBL/GenBank/DDBJ databases">
        <title>Genome sequence of Hymenobacter sp. M3.</title>
        <authorList>
            <person name="Srinivasan S."/>
        </authorList>
    </citation>
    <scope>NUCLEOTIDE SEQUENCE [LARGE SCALE GENOMIC DNA]</scope>
    <source>
        <strain evidence="4 5">M3</strain>
    </source>
</reference>